<evidence type="ECO:0000256" key="1">
    <source>
        <dbReference type="SAM" id="MobiDB-lite"/>
    </source>
</evidence>
<feature type="compositionally biased region" description="Low complexity" evidence="1">
    <location>
        <begin position="1"/>
        <end position="13"/>
    </location>
</feature>
<protein>
    <recommendedName>
        <fullName evidence="4">Myb-like domain-containing protein</fullName>
    </recommendedName>
</protein>
<feature type="region of interest" description="Disordered" evidence="1">
    <location>
        <begin position="1"/>
        <end position="93"/>
    </location>
</feature>
<reference evidence="2 3" key="1">
    <citation type="journal article" date="2024" name="Nat. Commun.">
        <title>Phylogenomics reveals the evolutionary origins of lichenization in chlorophyte algae.</title>
        <authorList>
            <person name="Puginier C."/>
            <person name="Libourel C."/>
            <person name="Otte J."/>
            <person name="Skaloud P."/>
            <person name="Haon M."/>
            <person name="Grisel S."/>
            <person name="Petersen M."/>
            <person name="Berrin J.G."/>
            <person name="Delaux P.M."/>
            <person name="Dal Grande F."/>
            <person name="Keller J."/>
        </authorList>
    </citation>
    <scope>NUCLEOTIDE SEQUENCE [LARGE SCALE GENOMIC DNA]</scope>
    <source>
        <strain evidence="2 3">SAG 2523</strain>
    </source>
</reference>
<name>A0AAW1RZM2_9CHLO</name>
<dbReference type="PANTHER" id="PTHR14000:SF1">
    <property type="entry name" value="HISTONE H2A DEUBIQUITINASE (DUF3755)"/>
    <property type="match status" value="1"/>
</dbReference>
<sequence>MSSASGRPAAGSRITVKQEDNIQVPATQPQGPATQPPLGQNGAGPSTEPGIQAGGTPAAAGLPGGQPGQGGAAPGPLGPRPAGQPQAQGRLLARADTAYSAEWTSEEQTTLDALAAKLTAEKYKDPLERALRIAAGLKRKNVRDVALRLRWIATVQANKKRKLAAAGAAAESDAKKQQKMPGLAAGPKLPGQGPLAPFQAAAFAAGGPGALPPMQPMPMLDDHGGASVGGIGGPIGQLLDQNLAYLNQFRTNMQCFKVNENTDLLVRFRDNILGILQQMNGMQGVMSQMPALPVRLNVELANNFLPKAGTPPLFMGMPPMMAPGGMHSMAMPMNSCYMMPPGMRMPDARHGLNPHPGEETKPSSQQLLQQVPPQQHPQQSPQQLSQASLAQLQATLQA</sequence>
<dbReference type="PANTHER" id="PTHR14000">
    <property type="entry name" value="FINGER CCCH DOMAIN PROTEIN, PUTATIVE (DUF3755)-RELATED"/>
    <property type="match status" value="1"/>
</dbReference>
<dbReference type="EMBL" id="JALJOV010001856">
    <property type="protein sequence ID" value="KAK9839550.1"/>
    <property type="molecule type" value="Genomic_DNA"/>
</dbReference>
<comment type="caution">
    <text evidence="2">The sequence shown here is derived from an EMBL/GenBank/DDBJ whole genome shotgun (WGS) entry which is preliminary data.</text>
</comment>
<evidence type="ECO:0008006" key="4">
    <source>
        <dbReference type="Google" id="ProtNLM"/>
    </source>
</evidence>
<feature type="compositionally biased region" description="Low complexity" evidence="1">
    <location>
        <begin position="362"/>
        <end position="398"/>
    </location>
</feature>
<feature type="region of interest" description="Disordered" evidence="1">
    <location>
        <begin position="345"/>
        <end position="398"/>
    </location>
</feature>
<feature type="compositionally biased region" description="Gly residues" evidence="1">
    <location>
        <begin position="62"/>
        <end position="73"/>
    </location>
</feature>
<organism evidence="2 3">
    <name type="scientific">Apatococcus fuscideae</name>
    <dbReference type="NCBI Taxonomy" id="2026836"/>
    <lineage>
        <taxon>Eukaryota</taxon>
        <taxon>Viridiplantae</taxon>
        <taxon>Chlorophyta</taxon>
        <taxon>core chlorophytes</taxon>
        <taxon>Trebouxiophyceae</taxon>
        <taxon>Chlorellales</taxon>
        <taxon>Chlorellaceae</taxon>
        <taxon>Apatococcus</taxon>
    </lineage>
</organism>
<feature type="compositionally biased region" description="Low complexity" evidence="1">
    <location>
        <begin position="80"/>
        <end position="90"/>
    </location>
</feature>
<dbReference type="AlphaFoldDB" id="A0AAW1RZM2"/>
<accession>A0AAW1RZM2</accession>
<evidence type="ECO:0000313" key="3">
    <source>
        <dbReference type="Proteomes" id="UP001485043"/>
    </source>
</evidence>
<feature type="compositionally biased region" description="Low complexity" evidence="1">
    <location>
        <begin position="23"/>
        <end position="40"/>
    </location>
</feature>
<keyword evidence="3" id="KW-1185">Reference proteome</keyword>
<proteinExistence type="predicted"/>
<evidence type="ECO:0000313" key="2">
    <source>
        <dbReference type="EMBL" id="KAK9839550.1"/>
    </source>
</evidence>
<dbReference type="Pfam" id="PF12579">
    <property type="entry name" value="DUF3755"/>
    <property type="match status" value="1"/>
</dbReference>
<gene>
    <name evidence="2" type="ORF">WJX84_001507</name>
</gene>
<feature type="compositionally biased region" description="Basic and acidic residues" evidence="1">
    <location>
        <begin position="346"/>
        <end position="361"/>
    </location>
</feature>
<dbReference type="InterPro" id="IPR022228">
    <property type="entry name" value="DUF3755"/>
</dbReference>
<dbReference type="Proteomes" id="UP001485043">
    <property type="component" value="Unassembled WGS sequence"/>
</dbReference>